<evidence type="ECO:0000256" key="7">
    <source>
        <dbReference type="SAM" id="MobiDB-lite"/>
    </source>
</evidence>
<dbReference type="GO" id="GO:0005829">
    <property type="term" value="C:cytosol"/>
    <property type="evidence" value="ECO:0007669"/>
    <property type="project" value="TreeGrafter"/>
</dbReference>
<dbReference type="InterPro" id="IPR045864">
    <property type="entry name" value="aa-tRNA-synth_II/BPL/LPL"/>
</dbReference>
<feature type="region of interest" description="Disordered" evidence="7">
    <location>
        <begin position="1481"/>
        <end position="1509"/>
    </location>
</feature>
<gene>
    <name evidence="10" type="ORF">DIATSA_LOCUS7218</name>
</gene>
<feature type="domain" description="Protein kinase" evidence="8">
    <location>
        <begin position="603"/>
        <end position="989"/>
    </location>
</feature>
<evidence type="ECO:0000256" key="5">
    <source>
        <dbReference type="ARBA" id="ARBA00037982"/>
    </source>
</evidence>
<keyword evidence="11" id="KW-1185">Reference proteome</keyword>
<dbReference type="InterPro" id="IPR008266">
    <property type="entry name" value="Tyr_kinase_AS"/>
</dbReference>
<dbReference type="GO" id="GO:0005634">
    <property type="term" value="C:nucleus"/>
    <property type="evidence" value="ECO:0007669"/>
    <property type="project" value="TreeGrafter"/>
</dbReference>
<sequence>MSDTEVKKQVMSLNNTNAEGHDEISTKIIKASIDKFISVLTFLINLSFSTGIYPNILKLSIIRPLFKKGEKSDIRNYRPITLVSILSKIFEKCMLSRLSDFCDKFNIIRPEQYGFQKNKSTTTAIFTLVKSILKGINKQLATTTVFFDLSKAFDFVQHNTLLNRLESAGIRGLPLDLICSYLKDRYQSVVITKLNQKNEIVSFTSEYRCNECGVPQGSVLGPFLFLIYINSLPEVTNHSCVLFADDISITVRSSDKIGNINVKDHEIDINNAVEAIGGCYADIKLSPAKKIHRNKVEAVCTCNMKGTQVLRVSQKNNRKVYIGNCLGHSSNGATTYLAIEDESGERLISKKWTISPASDFQMRNRQLSCIQQDLKVLCRTNHSSIVPYFAMEMVKETKRTGKMTFFLFRNYVHGCSLKCFLTMCKISDKYEALKLVRNIGVGVFEALKKLHSISVVHRDIRSENVFVDVLGAVKLVGASLDARFTEMHEGDDFCSRQTPAQDIYAAAQVLLSILSYEGTIHEIPPNLPSSAKDFFSRCLTDDEHSQWTAEQLVNHGFLVDQPVKQPRDKSKDEGSGSEDDDQVKKIHHVSPPTDGHSRLNDEFEVLTWLGKGAFGDVVKVKNKLDGGFYAIKRIKLNPENVQLNKKITREVKLLSRLNHENVVRYYNAWIESTVEAPESEEASTVEPPTKKKADSLEEVVAKLGQEVKVEWSISDKGTQPRSTDSESEGDADDDSDDDSDDERNPWYNVTKTEEKSEERSSGIEFQAASNPSETIPSADAPDTPRPHSILLHQVLFIQMEFCEKHTLRHAIDNGLFQEHFRAWRLFREIVEGLAHVHQRGMIHRDLKPVNIFLDSNDHVKIGDFGLATKALTGLPADDKSKQQQEMTGQVGTALYVAPELIQAVGKVIYNQKVDIYSLGIILFEMFHPPLSTGSERIKVLTNLRTKDIVIPKNFDTEEHSKQLHVIKWLLNHDASVRPTCAELLASEHVPRPVPEGALSGLLAHTLNDRGARCYQRLITACLDQKLSAAEDITYHGDVKSKPTELLENLKDIVINVFKSHGAKEFSPPLLMPRSKYWDSYANAVKVMTASGAVCHLPHDLRLPFARYIAFSGTKYMRRYIVDRIYREKHILGFHPREIIECAFDIVTPKIGKDSLWSDAELLMVANRCAGTLRVILQLNHTELLRILLLSCGVPLDKHADLYPVLVDVRFGRITNLQLQTHLTSLCVTDHDVANLISLMEADVPVYEVRELVTSLVKQPKWHKTAMQALADLESVYRNARALGCECPMTVAPFLAYNATQHSGVFWQMSAVRQADHKPSAKHRSGDVIAAGGRYDVLVEDFWKVTNDNAEMKCRSVGFSLSLERMAAIMKKMESELPTPVNNIESTLICVCISGTAGSNKEGILATRRAQLARDLWAGGFSCCPWLASSEDAHEMCKAGIVLQQDDLAVRVLCWGNDKVREHMLSSNTDVLDFVKQQLQPDTIRSPESGTNRSTSWNENDKSNGPNTSVTFITATDRMTKTSKRHCENQISTQINTILINLGLQPVLGRVKVHVLALACDAPMIRMLASQLSTPLNTEDLINAFQPVFDSFSKHQFILEETMKELKLVAKQSNQNRANDETQLYALYSITQSFCKLIT</sequence>
<dbReference type="SUPFAM" id="SSF56672">
    <property type="entry name" value="DNA/RNA polymerases"/>
    <property type="match status" value="1"/>
</dbReference>
<feature type="binding site" evidence="6">
    <location>
        <position position="632"/>
    </location>
    <ligand>
        <name>ATP</name>
        <dbReference type="ChEBI" id="CHEBI:30616"/>
    </ligand>
</feature>
<dbReference type="Proteomes" id="UP001153714">
    <property type="component" value="Chromosome 2"/>
</dbReference>
<dbReference type="SMART" id="SM00220">
    <property type="entry name" value="S_TKc"/>
    <property type="match status" value="1"/>
</dbReference>
<dbReference type="InterPro" id="IPR008271">
    <property type="entry name" value="Ser/Thr_kinase_AS"/>
</dbReference>
<feature type="compositionally biased region" description="Basic and acidic residues" evidence="7">
    <location>
        <begin position="565"/>
        <end position="574"/>
    </location>
</feature>
<evidence type="ECO:0000313" key="11">
    <source>
        <dbReference type="Proteomes" id="UP001153714"/>
    </source>
</evidence>
<dbReference type="PROSITE" id="PS50878">
    <property type="entry name" value="RT_POL"/>
    <property type="match status" value="1"/>
</dbReference>
<reference evidence="10" key="1">
    <citation type="submission" date="2021-12" db="EMBL/GenBank/DDBJ databases">
        <authorList>
            <person name="King R."/>
        </authorList>
    </citation>
    <scope>NUCLEOTIDE SEQUENCE</scope>
</reference>
<protein>
    <recommendedName>
        <fullName evidence="12">Non-specific serine/threonine protein kinase</fullName>
    </recommendedName>
</protein>
<dbReference type="PANTHER" id="PTHR11042:SF136">
    <property type="entry name" value="EIF-2-ALPHA KINASE GCN2"/>
    <property type="match status" value="1"/>
</dbReference>
<dbReference type="GO" id="GO:1990625">
    <property type="term" value="P:negative regulation of cytoplasmic translational initiation in response to stress"/>
    <property type="evidence" value="ECO:0007669"/>
    <property type="project" value="TreeGrafter"/>
</dbReference>
<dbReference type="PROSITE" id="PS00108">
    <property type="entry name" value="PROTEIN_KINASE_ST"/>
    <property type="match status" value="1"/>
</dbReference>
<name>A0A9N9WEA5_9NEOP</name>
<keyword evidence="2 6" id="KW-0547">Nucleotide-binding</keyword>
<dbReference type="Pfam" id="PF00069">
    <property type="entry name" value="Pkinase"/>
    <property type="match status" value="3"/>
</dbReference>
<reference evidence="10" key="2">
    <citation type="submission" date="2022-10" db="EMBL/GenBank/DDBJ databases">
        <authorList>
            <consortium name="ENA_rothamsted_submissions"/>
            <consortium name="culmorum"/>
            <person name="King R."/>
        </authorList>
    </citation>
    <scope>NUCLEOTIDE SEQUENCE</scope>
</reference>
<proteinExistence type="inferred from homology"/>
<dbReference type="InterPro" id="IPR050339">
    <property type="entry name" value="CC_SR_Kinase"/>
</dbReference>
<feature type="region of interest" description="Disordered" evidence="7">
    <location>
        <begin position="711"/>
        <end position="784"/>
    </location>
</feature>
<keyword evidence="4 6" id="KW-0067">ATP-binding</keyword>
<dbReference type="SUPFAM" id="SSF55681">
    <property type="entry name" value="Class II aaRS and biotin synthetases"/>
    <property type="match status" value="1"/>
</dbReference>
<dbReference type="SUPFAM" id="SSF56112">
    <property type="entry name" value="Protein kinase-like (PK-like)"/>
    <property type="match status" value="2"/>
</dbReference>
<dbReference type="Pfam" id="PF13393">
    <property type="entry name" value="tRNA-synt_His"/>
    <property type="match status" value="1"/>
</dbReference>
<dbReference type="PROSITE" id="PS00107">
    <property type="entry name" value="PROTEIN_KINASE_ATP"/>
    <property type="match status" value="1"/>
</dbReference>
<feature type="domain" description="Reverse transcriptase" evidence="9">
    <location>
        <begin position="46"/>
        <end position="326"/>
    </location>
</feature>
<dbReference type="OrthoDB" id="6778822at2759"/>
<dbReference type="GO" id="GO:0071897">
    <property type="term" value="P:DNA biosynthetic process"/>
    <property type="evidence" value="ECO:0007669"/>
    <property type="project" value="UniProtKB-ARBA"/>
</dbReference>
<accession>A0A9N9WEA5</accession>
<feature type="region of interest" description="Disordered" evidence="7">
    <location>
        <begin position="563"/>
        <end position="597"/>
    </location>
</feature>
<dbReference type="Gene3D" id="3.30.200.20">
    <property type="entry name" value="Phosphorylase Kinase, domain 1"/>
    <property type="match status" value="1"/>
</dbReference>
<dbReference type="PANTHER" id="PTHR11042">
    <property type="entry name" value="EUKARYOTIC TRANSLATION INITIATION FACTOR 2-ALPHA KINASE EIF2-ALPHA KINASE -RELATED"/>
    <property type="match status" value="1"/>
</dbReference>
<dbReference type="CDD" id="cd14046">
    <property type="entry name" value="STKc_EIF2AK4_GCN2_rpt2"/>
    <property type="match status" value="1"/>
</dbReference>
<dbReference type="GO" id="GO:0004694">
    <property type="term" value="F:eukaryotic translation initiation factor 2alpha kinase activity"/>
    <property type="evidence" value="ECO:0007669"/>
    <property type="project" value="TreeGrafter"/>
</dbReference>
<evidence type="ECO:0000256" key="1">
    <source>
        <dbReference type="ARBA" id="ARBA00022679"/>
    </source>
</evidence>
<evidence type="ECO:0000256" key="6">
    <source>
        <dbReference type="PROSITE-ProRule" id="PRU10141"/>
    </source>
</evidence>
<evidence type="ECO:0000259" key="8">
    <source>
        <dbReference type="PROSITE" id="PS50011"/>
    </source>
</evidence>
<evidence type="ECO:0008006" key="12">
    <source>
        <dbReference type="Google" id="ProtNLM"/>
    </source>
</evidence>
<organism evidence="10 11">
    <name type="scientific">Diatraea saccharalis</name>
    <name type="common">sugarcane borer</name>
    <dbReference type="NCBI Taxonomy" id="40085"/>
    <lineage>
        <taxon>Eukaryota</taxon>
        <taxon>Metazoa</taxon>
        <taxon>Ecdysozoa</taxon>
        <taxon>Arthropoda</taxon>
        <taxon>Hexapoda</taxon>
        <taxon>Insecta</taxon>
        <taxon>Pterygota</taxon>
        <taxon>Neoptera</taxon>
        <taxon>Endopterygota</taxon>
        <taxon>Lepidoptera</taxon>
        <taxon>Glossata</taxon>
        <taxon>Ditrysia</taxon>
        <taxon>Pyraloidea</taxon>
        <taxon>Crambidae</taxon>
        <taxon>Crambinae</taxon>
        <taxon>Diatraea</taxon>
    </lineage>
</organism>
<evidence type="ECO:0000313" key="10">
    <source>
        <dbReference type="EMBL" id="CAG9789488.1"/>
    </source>
</evidence>
<dbReference type="InterPro" id="IPR041715">
    <property type="entry name" value="HisRS-like_core"/>
</dbReference>
<dbReference type="Gene3D" id="3.30.930.10">
    <property type="entry name" value="Bira Bifunctional Protein, Domain 2"/>
    <property type="match status" value="1"/>
</dbReference>
<dbReference type="InterPro" id="IPR043502">
    <property type="entry name" value="DNA/RNA_pol_sf"/>
</dbReference>
<feature type="compositionally biased region" description="Basic and acidic residues" evidence="7">
    <location>
        <begin position="751"/>
        <end position="761"/>
    </location>
</feature>
<evidence type="ECO:0000256" key="3">
    <source>
        <dbReference type="ARBA" id="ARBA00022777"/>
    </source>
</evidence>
<keyword evidence="3" id="KW-0418">Kinase</keyword>
<dbReference type="EMBL" id="OU893333">
    <property type="protein sequence ID" value="CAG9789488.1"/>
    <property type="molecule type" value="Genomic_DNA"/>
</dbReference>
<feature type="compositionally biased region" description="Acidic residues" evidence="7">
    <location>
        <begin position="725"/>
        <end position="741"/>
    </location>
</feature>
<comment type="similarity">
    <text evidence="5">Belongs to the protein kinase superfamily. Ser/Thr protein kinase family. GCN2 subfamily.</text>
</comment>
<dbReference type="InterPro" id="IPR011009">
    <property type="entry name" value="Kinase-like_dom_sf"/>
</dbReference>
<dbReference type="Gene3D" id="1.10.510.10">
    <property type="entry name" value="Transferase(Phosphotransferase) domain 1"/>
    <property type="match status" value="2"/>
</dbReference>
<evidence type="ECO:0000259" key="9">
    <source>
        <dbReference type="PROSITE" id="PS50878"/>
    </source>
</evidence>
<feature type="domain" description="Protein kinase" evidence="8">
    <location>
        <begin position="320"/>
        <end position="558"/>
    </location>
</feature>
<dbReference type="GO" id="GO:0005524">
    <property type="term" value="F:ATP binding"/>
    <property type="evidence" value="ECO:0007669"/>
    <property type="project" value="UniProtKB-UniRule"/>
</dbReference>
<dbReference type="PROSITE" id="PS50011">
    <property type="entry name" value="PROTEIN_KINASE_DOM"/>
    <property type="match status" value="2"/>
</dbReference>
<dbReference type="InterPro" id="IPR020635">
    <property type="entry name" value="Tyr_kinase_cat_dom"/>
</dbReference>
<dbReference type="PROSITE" id="PS00109">
    <property type="entry name" value="PROTEIN_KINASE_TYR"/>
    <property type="match status" value="1"/>
</dbReference>
<dbReference type="InterPro" id="IPR000477">
    <property type="entry name" value="RT_dom"/>
</dbReference>
<dbReference type="SMART" id="SM00219">
    <property type="entry name" value="TyrKc"/>
    <property type="match status" value="1"/>
</dbReference>
<evidence type="ECO:0000256" key="2">
    <source>
        <dbReference type="ARBA" id="ARBA00022741"/>
    </source>
</evidence>
<dbReference type="InterPro" id="IPR017441">
    <property type="entry name" value="Protein_kinase_ATP_BS"/>
</dbReference>
<dbReference type="InterPro" id="IPR000719">
    <property type="entry name" value="Prot_kinase_dom"/>
</dbReference>
<evidence type="ECO:0000256" key="4">
    <source>
        <dbReference type="ARBA" id="ARBA00022840"/>
    </source>
</evidence>
<dbReference type="CDD" id="cd01650">
    <property type="entry name" value="RT_nLTR_like"/>
    <property type="match status" value="1"/>
</dbReference>
<keyword evidence="1" id="KW-0808">Transferase</keyword>
<dbReference type="GO" id="GO:0004713">
    <property type="term" value="F:protein tyrosine kinase activity"/>
    <property type="evidence" value="ECO:0007669"/>
    <property type="project" value="InterPro"/>
</dbReference>
<dbReference type="Pfam" id="PF00078">
    <property type="entry name" value="RVT_1"/>
    <property type="match status" value="1"/>
</dbReference>